<evidence type="ECO:0000313" key="2">
    <source>
        <dbReference type="EMBL" id="SJN43969.1"/>
    </source>
</evidence>
<dbReference type="InterPro" id="IPR018891">
    <property type="entry name" value="AIPR_C"/>
</dbReference>
<dbReference type="RefSeq" id="WP_143738406.1">
    <property type="nucleotide sequence ID" value="NZ_FUKO01000033.1"/>
</dbReference>
<name>A0A1R4KIB5_9MICO</name>
<gene>
    <name evidence="2" type="ORF">FM104_13075</name>
</gene>
<feature type="domain" description="Abortive phage infection protein C-terminal" evidence="1">
    <location>
        <begin position="227"/>
        <end position="496"/>
    </location>
</feature>
<evidence type="ECO:0000259" key="1">
    <source>
        <dbReference type="Pfam" id="PF10592"/>
    </source>
</evidence>
<dbReference type="Proteomes" id="UP000196320">
    <property type="component" value="Unassembled WGS sequence"/>
</dbReference>
<keyword evidence="3" id="KW-1185">Reference proteome</keyword>
<reference evidence="2 3" key="1">
    <citation type="submission" date="2017-02" db="EMBL/GenBank/DDBJ databases">
        <authorList>
            <person name="Peterson S.W."/>
        </authorList>
    </citation>
    <scope>NUCLEOTIDE SEQUENCE [LARGE SCALE GENOMIC DNA]</scope>
    <source>
        <strain evidence="2 3">B Mb 05.01</strain>
    </source>
</reference>
<sequence>MTREPLAPALRAILAPIDAEGVETVREQLVLWLIRSRYEIGDADSYASILSDRELFPGTEVDAVLVTTRRDIITPVYVLFAEDDSELSRRVAVLADALRAETAPEARLAKANSQLRSLFEPATDRRITADVSRLILGICRSNVRAAEKKKMLASASGIADVDIIDENFIVALAEADTKPTASMPEVLIAVDRDAILGLGVPGTEALIAPVPASQVAEWPGIADRTLFDLNVRFGLGLNRVRRSLDEALQDTEAAEHFIAYHNGITAVCSDFDVTDSGIRIAGLSVVNGAQTVVAINANREKLAPGLRVLFKLVKADPDSELAKNIAIRSNTQNPVTSRNLRALDEVQARLQADLGKLGYVYTRRPSDQPAAGQVIRNDDVAQLLCSIYVRKPAIAVKRQVLFENPTYSEIFPSDIDATRVIFATLIREEVENHKSEVPEEYQKAWALTALTLVNMTSEAMRDDPRAARALSEPGDAIKDPLQAQADIAPFVQAACSVLHKRAATLAEKQLPDEFKVAFKQTRTLGELALETSKEYRNAQRSASS</sequence>
<proteinExistence type="predicted"/>
<accession>A0A1R4KIB5</accession>
<dbReference type="AlphaFoldDB" id="A0A1R4KIB5"/>
<protein>
    <submittedName>
        <fullName evidence="2">Possible abortive infection phage resistance protein</fullName>
    </submittedName>
</protein>
<evidence type="ECO:0000313" key="3">
    <source>
        <dbReference type="Proteomes" id="UP000196320"/>
    </source>
</evidence>
<dbReference type="OrthoDB" id="9806213at2"/>
<dbReference type="EMBL" id="FUKO01000033">
    <property type="protein sequence ID" value="SJN43969.1"/>
    <property type="molecule type" value="Genomic_DNA"/>
</dbReference>
<dbReference type="Pfam" id="PF10592">
    <property type="entry name" value="AIPR"/>
    <property type="match status" value="1"/>
</dbReference>
<organism evidence="2 3">
    <name type="scientific">Microbacterium esteraromaticum</name>
    <dbReference type="NCBI Taxonomy" id="57043"/>
    <lineage>
        <taxon>Bacteria</taxon>
        <taxon>Bacillati</taxon>
        <taxon>Actinomycetota</taxon>
        <taxon>Actinomycetes</taxon>
        <taxon>Micrococcales</taxon>
        <taxon>Microbacteriaceae</taxon>
        <taxon>Microbacterium</taxon>
    </lineage>
</organism>